<dbReference type="SUPFAM" id="SSF52799">
    <property type="entry name" value="(Phosphotyrosine protein) phosphatases II"/>
    <property type="match status" value="1"/>
</dbReference>
<dbReference type="GO" id="GO:0004725">
    <property type="term" value="F:protein tyrosine phosphatase activity"/>
    <property type="evidence" value="ECO:0007669"/>
    <property type="project" value="InterPro"/>
</dbReference>
<proteinExistence type="predicted"/>
<dbReference type="SMART" id="SM00194">
    <property type="entry name" value="PTPc"/>
    <property type="match status" value="1"/>
</dbReference>
<feature type="domain" description="Tyrosine specific protein phosphatases" evidence="2">
    <location>
        <begin position="189"/>
        <end position="270"/>
    </location>
</feature>
<evidence type="ECO:0000313" key="3">
    <source>
        <dbReference type="EMBL" id="ACE75356.1"/>
    </source>
</evidence>
<dbReference type="CDD" id="cd00047">
    <property type="entry name" value="PTPc"/>
    <property type="match status" value="1"/>
</dbReference>
<dbReference type="PANTHER" id="PTHR19134:SF449">
    <property type="entry name" value="TYROSINE-PROTEIN PHOSPHATASE 1"/>
    <property type="match status" value="1"/>
</dbReference>
<dbReference type="PANTHER" id="PTHR19134">
    <property type="entry name" value="RECEPTOR-TYPE TYROSINE-PROTEIN PHOSPHATASE"/>
    <property type="match status" value="1"/>
</dbReference>
<accession>B7S8Y1</accession>
<dbReference type="InterPro" id="IPR003595">
    <property type="entry name" value="Tyr_Pase_cat"/>
</dbReference>
<dbReference type="PROSITE" id="PS50055">
    <property type="entry name" value="TYR_PHOSPHATASE_PTP"/>
    <property type="match status" value="1"/>
</dbReference>
<dbReference type="InterPro" id="IPR000387">
    <property type="entry name" value="Tyr_Pase_dom"/>
</dbReference>
<dbReference type="AlphaFoldDB" id="B7S8Y1"/>
<protein>
    <submittedName>
        <fullName evidence="3">Protein tyrosine phosphatase</fullName>
    </submittedName>
</protein>
<dbReference type="PROSITE" id="PS50056">
    <property type="entry name" value="TYR_PHOSPHATASE_2"/>
    <property type="match status" value="1"/>
</dbReference>
<gene>
    <name evidence="3" type="ORF">GIP_L2_0070</name>
</gene>
<feature type="domain" description="Tyrosine-protein phosphatase" evidence="1">
    <location>
        <begin position="35"/>
        <end position="279"/>
    </location>
</feature>
<evidence type="ECO:0000259" key="2">
    <source>
        <dbReference type="PROSITE" id="PS50056"/>
    </source>
</evidence>
<dbReference type="GO" id="GO:0048666">
    <property type="term" value="P:neuron development"/>
    <property type="evidence" value="ECO:0007669"/>
    <property type="project" value="UniProtKB-ARBA"/>
</dbReference>
<dbReference type="InterPro" id="IPR000242">
    <property type="entry name" value="PTP_cat"/>
</dbReference>
<dbReference type="InterPro" id="IPR029021">
    <property type="entry name" value="Prot-tyrosine_phosphatase-like"/>
</dbReference>
<sequence>MSRCSEYSGQAVMDPKQFKMCGALKLCISASYPNFHNIVQQEYHKITCNQEVDTSGAFENKDKHKRHDIYYVDGFRDKKKFICTENPTENSVEDFFRTLWNKRSYIIVMLSRPLSSNANQCYQYWSKEQGGVIQTGRYQIKTVKIKTINNFVVAELHLADGIKPARQILHFSYSDWTVRDVPSDVTKFFQFILKVNHISEIAKRALKVHQVQTGPIVVHCTQGSSQIGTFCASDFAVYQMNNMARISLPNIVTNIRRQLRSHVISSEQYYFCYYIVLYSLSLIKLDTAITGKNKS</sequence>
<dbReference type="GO" id="GO:0009653">
    <property type="term" value="P:anatomical structure morphogenesis"/>
    <property type="evidence" value="ECO:0007669"/>
    <property type="project" value="UniProtKB-ARBA"/>
</dbReference>
<dbReference type="Pfam" id="PF00102">
    <property type="entry name" value="Y_phosphatase"/>
    <property type="match status" value="1"/>
</dbReference>
<dbReference type="EMBL" id="EF710655">
    <property type="protein sequence ID" value="ACE75356.1"/>
    <property type="molecule type" value="Genomic_DNA"/>
</dbReference>
<name>B7S8Y1_GLYIN</name>
<dbReference type="Gene3D" id="3.90.190.10">
    <property type="entry name" value="Protein tyrosine phosphatase superfamily"/>
    <property type="match status" value="1"/>
</dbReference>
<dbReference type="InterPro" id="IPR050348">
    <property type="entry name" value="Protein-Tyr_Phosphatase"/>
</dbReference>
<organism evidence="3">
    <name type="scientific">Glyptapanteles indiensis</name>
    <name type="common">Parasitoid wasp</name>
    <dbReference type="NCBI Taxonomy" id="92994"/>
    <lineage>
        <taxon>Eukaryota</taxon>
        <taxon>Metazoa</taxon>
        <taxon>Ecdysozoa</taxon>
        <taxon>Arthropoda</taxon>
        <taxon>Hexapoda</taxon>
        <taxon>Insecta</taxon>
        <taxon>Pterygota</taxon>
        <taxon>Neoptera</taxon>
        <taxon>Endopterygota</taxon>
        <taxon>Hymenoptera</taxon>
        <taxon>Apocrita</taxon>
        <taxon>Ichneumonoidea</taxon>
        <taxon>Braconidae</taxon>
        <taxon>Microgastrinae</taxon>
        <taxon>Glyptapanteles</taxon>
    </lineage>
</organism>
<reference evidence="3" key="1">
    <citation type="submission" date="2007-06" db="EMBL/GenBank/DDBJ databases">
        <title>Bracovirus Evolution: Comparative Genomics of Multiple Viral and Proviral Genomes.</title>
        <authorList>
            <person name="Desjardins C.A."/>
            <person name="Gundersen-Rindal D.E."/>
            <person name="Hostetler J.B."/>
            <person name="Tallon L.J."/>
            <person name="Utterback T.R."/>
            <person name="Fuester R.W."/>
            <person name="Schatz M.C."/>
            <person name="Pedroni M.J."/>
            <person name="Fadrosh D.W."/>
            <person name="Haas B.J."/>
            <person name="Toms B.S."/>
            <person name="Chen D."/>
            <person name="Nene V."/>
        </authorList>
    </citation>
    <scope>NUCLEOTIDE SEQUENCE</scope>
</reference>
<evidence type="ECO:0000259" key="1">
    <source>
        <dbReference type="PROSITE" id="PS50055"/>
    </source>
</evidence>
<dbReference type="SMART" id="SM00404">
    <property type="entry name" value="PTPc_motif"/>
    <property type="match status" value="1"/>
</dbReference>
<dbReference type="PRINTS" id="PR00700">
    <property type="entry name" value="PRTYPHPHTASE"/>
</dbReference>